<feature type="compositionally biased region" description="Basic and acidic residues" evidence="1">
    <location>
        <begin position="97"/>
        <end position="110"/>
    </location>
</feature>
<comment type="caution">
    <text evidence="2">The sequence shown here is derived from an EMBL/GenBank/DDBJ whole genome shotgun (WGS) entry which is preliminary data.</text>
</comment>
<evidence type="ECO:0000256" key="1">
    <source>
        <dbReference type="SAM" id="MobiDB-lite"/>
    </source>
</evidence>
<feature type="compositionally biased region" description="Acidic residues" evidence="1">
    <location>
        <begin position="228"/>
        <end position="242"/>
    </location>
</feature>
<feature type="region of interest" description="Disordered" evidence="1">
    <location>
        <begin position="223"/>
        <end position="250"/>
    </location>
</feature>
<dbReference type="EMBL" id="SRLO01001339">
    <property type="protein sequence ID" value="TNN38779.1"/>
    <property type="molecule type" value="Genomic_DNA"/>
</dbReference>
<feature type="region of interest" description="Disordered" evidence="1">
    <location>
        <begin position="1"/>
        <end position="208"/>
    </location>
</feature>
<feature type="compositionally biased region" description="Basic and acidic residues" evidence="1">
    <location>
        <begin position="133"/>
        <end position="147"/>
    </location>
</feature>
<feature type="compositionally biased region" description="Polar residues" evidence="1">
    <location>
        <begin position="154"/>
        <end position="165"/>
    </location>
</feature>
<reference evidence="2 3" key="1">
    <citation type="submission" date="2019-03" db="EMBL/GenBank/DDBJ databases">
        <title>First draft genome of Liparis tanakae, snailfish: a comprehensive survey of snailfish specific genes.</title>
        <authorList>
            <person name="Kim W."/>
            <person name="Song I."/>
            <person name="Jeong J.-H."/>
            <person name="Kim D."/>
            <person name="Kim S."/>
            <person name="Ryu S."/>
            <person name="Song J.Y."/>
            <person name="Lee S.K."/>
        </authorList>
    </citation>
    <scope>NUCLEOTIDE SEQUENCE [LARGE SCALE GENOMIC DNA]</scope>
    <source>
        <tissue evidence="2">Muscle</tissue>
    </source>
</reference>
<dbReference type="Proteomes" id="UP000314294">
    <property type="component" value="Unassembled WGS sequence"/>
</dbReference>
<feature type="compositionally biased region" description="Polar residues" evidence="1">
    <location>
        <begin position="83"/>
        <end position="94"/>
    </location>
</feature>
<name>A0A4Z2FC52_9TELE</name>
<evidence type="ECO:0000313" key="3">
    <source>
        <dbReference type="Proteomes" id="UP000314294"/>
    </source>
</evidence>
<feature type="compositionally biased region" description="Basic and acidic residues" evidence="1">
    <location>
        <begin position="168"/>
        <end position="183"/>
    </location>
</feature>
<protein>
    <submittedName>
        <fullName evidence="2">Uncharacterized protein</fullName>
    </submittedName>
</protein>
<proteinExistence type="predicted"/>
<organism evidence="2 3">
    <name type="scientific">Liparis tanakae</name>
    <name type="common">Tanaka's snailfish</name>
    <dbReference type="NCBI Taxonomy" id="230148"/>
    <lineage>
        <taxon>Eukaryota</taxon>
        <taxon>Metazoa</taxon>
        <taxon>Chordata</taxon>
        <taxon>Craniata</taxon>
        <taxon>Vertebrata</taxon>
        <taxon>Euteleostomi</taxon>
        <taxon>Actinopterygii</taxon>
        <taxon>Neopterygii</taxon>
        <taxon>Teleostei</taxon>
        <taxon>Neoteleostei</taxon>
        <taxon>Acanthomorphata</taxon>
        <taxon>Eupercaria</taxon>
        <taxon>Perciformes</taxon>
        <taxon>Cottioidei</taxon>
        <taxon>Cottales</taxon>
        <taxon>Liparidae</taxon>
        <taxon>Liparis</taxon>
    </lineage>
</organism>
<accession>A0A4Z2FC52</accession>
<sequence length="288" mass="31702">MEEEEKKKRPSRQRRGEVPPSFDAPAQPSREEERSSGAFLWSVPLERSSERSSGAFLGARSVASDRTPVADPKPGLDLGLSPRSASDVQVSVNVESVGRERRVTRGDRTINPKLRGAGKRTGAVADDGGALGEEPRPHGSIRMVREEDLPEFSANRSFPQQSLTLQRVEYREKVNKGQVERPPGEQGEPPGETQQDDEAGDAAQVGHHAPVGQLVLGVLLFDPGQLDHDDDEDQQAQSEDQEEVGHHAHPIRENLSMYLLRYGLNTRTMVRYMCSASSPAQVNDVSRK</sequence>
<gene>
    <name evidence="2" type="ORF">EYF80_051054</name>
</gene>
<dbReference type="AlphaFoldDB" id="A0A4Z2FC52"/>
<keyword evidence="3" id="KW-1185">Reference proteome</keyword>
<feature type="compositionally biased region" description="Low complexity" evidence="1">
    <location>
        <begin position="184"/>
        <end position="193"/>
    </location>
</feature>
<evidence type="ECO:0000313" key="2">
    <source>
        <dbReference type="EMBL" id="TNN38779.1"/>
    </source>
</evidence>